<evidence type="ECO:0000256" key="4">
    <source>
        <dbReference type="ARBA" id="ARBA00023136"/>
    </source>
</evidence>
<proteinExistence type="predicted"/>
<evidence type="ECO:0000256" key="5">
    <source>
        <dbReference type="SAM" id="Phobius"/>
    </source>
</evidence>
<evidence type="ECO:0008006" key="8">
    <source>
        <dbReference type="Google" id="ProtNLM"/>
    </source>
</evidence>
<evidence type="ECO:0000256" key="1">
    <source>
        <dbReference type="ARBA" id="ARBA00004141"/>
    </source>
</evidence>
<feature type="transmembrane region" description="Helical" evidence="5">
    <location>
        <begin position="240"/>
        <end position="263"/>
    </location>
</feature>
<keyword evidence="7" id="KW-1185">Reference proteome</keyword>
<accession>A0ABR2WMT3</accession>
<reference evidence="6 7" key="1">
    <citation type="submission" date="2023-04" db="EMBL/GenBank/DDBJ databases">
        <title>Genome of Basidiobolus ranarum AG-B5.</title>
        <authorList>
            <person name="Stajich J.E."/>
            <person name="Carter-House D."/>
            <person name="Gryganskyi A."/>
        </authorList>
    </citation>
    <scope>NUCLEOTIDE SEQUENCE [LARGE SCALE GENOMIC DNA]</scope>
    <source>
        <strain evidence="6 7">AG-B5</strain>
    </source>
</reference>
<evidence type="ECO:0000256" key="3">
    <source>
        <dbReference type="ARBA" id="ARBA00022989"/>
    </source>
</evidence>
<evidence type="ECO:0000313" key="6">
    <source>
        <dbReference type="EMBL" id="KAK9762792.1"/>
    </source>
</evidence>
<dbReference type="Proteomes" id="UP001479436">
    <property type="component" value="Unassembled WGS sequence"/>
</dbReference>
<sequence>MSQSRREGRGSISESLADTLIANNSSVDRSVADVVLPKSEKRGQGMDQFRYTNSANDRYLLSTEHAIHENWTKSKWILLTANSLMLVMSLCIFFFILITYSRGYLRAEVLVTGNSGLMGIMTVFSLVGIANSVIGYYGILNNDRKILAIWALILWVMLILIAIVGYLAYKRQLWNLRAKLGHQWRYFGYQERLNIQNNLHCCGFKGPFDHAALSNKCYLRSLLPGCLGKYYRFSDQALKLIYIVAFSLLIPQLYIILVSILCANHVNNIFNKNPPPAVNR</sequence>
<dbReference type="EMBL" id="JASJQH010000831">
    <property type="protein sequence ID" value="KAK9762792.1"/>
    <property type="molecule type" value="Genomic_DNA"/>
</dbReference>
<evidence type="ECO:0000256" key="2">
    <source>
        <dbReference type="ARBA" id="ARBA00022692"/>
    </source>
</evidence>
<comment type="caution">
    <text evidence="6">The sequence shown here is derived from an EMBL/GenBank/DDBJ whole genome shotgun (WGS) entry which is preliminary data.</text>
</comment>
<feature type="transmembrane region" description="Helical" evidence="5">
    <location>
        <begin position="146"/>
        <end position="169"/>
    </location>
</feature>
<protein>
    <recommendedName>
        <fullName evidence="8">Tetraspanin</fullName>
    </recommendedName>
</protein>
<keyword evidence="3 5" id="KW-1133">Transmembrane helix</keyword>
<dbReference type="Pfam" id="PF00335">
    <property type="entry name" value="Tetraspanin"/>
    <property type="match status" value="1"/>
</dbReference>
<name>A0ABR2WMT3_9FUNG</name>
<dbReference type="InterPro" id="IPR018499">
    <property type="entry name" value="Tetraspanin/Peripherin"/>
</dbReference>
<feature type="transmembrane region" description="Helical" evidence="5">
    <location>
        <begin position="76"/>
        <end position="98"/>
    </location>
</feature>
<organism evidence="6 7">
    <name type="scientific">Basidiobolus ranarum</name>
    <dbReference type="NCBI Taxonomy" id="34480"/>
    <lineage>
        <taxon>Eukaryota</taxon>
        <taxon>Fungi</taxon>
        <taxon>Fungi incertae sedis</taxon>
        <taxon>Zoopagomycota</taxon>
        <taxon>Entomophthoromycotina</taxon>
        <taxon>Basidiobolomycetes</taxon>
        <taxon>Basidiobolales</taxon>
        <taxon>Basidiobolaceae</taxon>
        <taxon>Basidiobolus</taxon>
    </lineage>
</organism>
<comment type="subcellular location">
    <subcellularLocation>
        <location evidence="1">Membrane</location>
        <topology evidence="1">Multi-pass membrane protein</topology>
    </subcellularLocation>
</comment>
<gene>
    <name evidence="6" type="ORF">K7432_011134</name>
</gene>
<keyword evidence="2 5" id="KW-0812">Transmembrane</keyword>
<feature type="transmembrane region" description="Helical" evidence="5">
    <location>
        <begin position="118"/>
        <end position="139"/>
    </location>
</feature>
<keyword evidence="4 5" id="KW-0472">Membrane</keyword>
<evidence type="ECO:0000313" key="7">
    <source>
        <dbReference type="Proteomes" id="UP001479436"/>
    </source>
</evidence>